<dbReference type="InterPro" id="IPR007249">
    <property type="entry name" value="DOP1_N"/>
</dbReference>
<evidence type="ECO:0000313" key="7">
    <source>
        <dbReference type="EMBL" id="CAD2150652.1"/>
    </source>
</evidence>
<evidence type="ECO:0000259" key="5">
    <source>
        <dbReference type="Pfam" id="PF04118"/>
    </source>
</evidence>
<feature type="region of interest" description="Disordered" evidence="4">
    <location>
        <begin position="1081"/>
        <end position="1121"/>
    </location>
</feature>
<dbReference type="PANTHER" id="PTHR14042:SF24">
    <property type="entry name" value="PROTEIN DOPEY-1 HOMOLOG"/>
    <property type="match status" value="1"/>
</dbReference>
<feature type="compositionally biased region" description="Basic and acidic residues" evidence="4">
    <location>
        <begin position="1395"/>
        <end position="1408"/>
    </location>
</feature>
<reference evidence="7 8" key="1">
    <citation type="submission" date="2020-08" db="EMBL/GenBank/DDBJ databases">
        <authorList>
            <person name="Koutsovoulos G."/>
            <person name="Danchin GJ E."/>
        </authorList>
    </citation>
    <scope>NUCLEOTIDE SEQUENCE [LARGE SCALE GENOMIC DNA]</scope>
</reference>
<evidence type="ECO:0000256" key="3">
    <source>
        <dbReference type="ARBA" id="ARBA00046326"/>
    </source>
</evidence>
<evidence type="ECO:0000259" key="6">
    <source>
        <dbReference type="Pfam" id="PF24601"/>
    </source>
</evidence>
<dbReference type="PANTHER" id="PTHR14042">
    <property type="entry name" value="DOPEY-RELATED"/>
    <property type="match status" value="1"/>
</dbReference>
<comment type="caution">
    <text evidence="7">The sequence shown here is derived from an EMBL/GenBank/DDBJ whole genome shotgun (WGS) entry which is preliminary data.</text>
</comment>
<keyword evidence="2" id="KW-0653">Protein transport</keyword>
<dbReference type="GO" id="GO:0005768">
    <property type="term" value="C:endosome"/>
    <property type="evidence" value="ECO:0007669"/>
    <property type="project" value="TreeGrafter"/>
</dbReference>
<dbReference type="GO" id="GO:0006895">
    <property type="term" value="P:Golgi to endosome transport"/>
    <property type="evidence" value="ECO:0007669"/>
    <property type="project" value="InterPro"/>
</dbReference>
<feature type="region of interest" description="Disordered" evidence="4">
    <location>
        <begin position="1945"/>
        <end position="1964"/>
    </location>
</feature>
<protein>
    <submittedName>
        <fullName evidence="7">Uncharacterized protein</fullName>
    </submittedName>
</protein>
<feature type="region of interest" description="Disordered" evidence="4">
    <location>
        <begin position="1815"/>
        <end position="1860"/>
    </location>
</feature>
<sequence length="2384" mass="267848">MTTSSAHNFEATTSAFLLGHTPAQQNNKYKAYASAVDKALKSFESTTEWADLIAALGKLGKVFSSNAKSFNDIPNALTVSKRLSQCLHPALPSALDTYRQVFLMLSRTQNLAKYLFLYSAGLFPLMDHCQIKVKSELLSIFEQFILPLGPNLRPALAGFITALLLALEEGTEFYGRAFNLLDQLLEKVGSEAFYLCFWQSVSGNPSARLPALIFVNTKIEKHKKGSKNDSNSDDNLLASFCGGGNQSDNNNLMLQALCIVAEDSSSSPLVQRHLLDFLCMAIPLNSKWTSKQQLVDLVGRTLFLVLRRDMSLNRRLYQWLLNRSNDMAFVSLPVNGVEDSTDLAFFKQYALPVIKSAIRDYLRADTVVEIAPPSMGTLRREPFLKKTQIQFPEVRVCRLLHYMLDRPELGQLVLEEILPNLLETFCLRDLNLLKEFGGECEAIDPSFENFAESFIIFKGNESFNNIDGDGDQQTRRTEEILKNFNSLLKALEPNFLWNFFEKLFTMIKTQNDVTEENELNNKYLPSFSLDSDCQSQKNQLCALFPVMILYSLKNVQLDINEDIRSIYLPKLLKHILVGIDLSSSSSIIENNYVAIIVVCRHLLAEINQNNVSNVFESLHNNKEGESNNSARLSPNRTEKREKELAGEQQCVESSLEACIQTFTSICNWYIKNRERDRCGVLLAICLLVRDFADFPFYSLQPSLACCSSLTDSIYSSQQRFEWLHALITAIDPVSWNSSELLIDRTDFDIRAKLLDLILYLTVRSLSMIEQHSAVAGRIMNNKKTEKELKTTTTVLLRPFLSIGDLQEIDKNELFMKSALALWKRFSENTDLERVQTVALLLLQLHSRKINDSSSEVEEIIVSELTCNNKNISGEAARKFRDLWAFCRSAQIDEVYTGIALKPMNRVVMVMLGFIADDSIGFDQVELRAIAFSWFQDCARNNDLHKILQMLALMLLNPTTARVSIQFVEMSQRITQDQLSILPSEINCVSLTTISGRHVFHHVCKDVDKQQPNTYINCDPFKNSWISGLNQLLLLPSDTIITPTTIINKTPTNTKSEILQQQQNLKQKFIIEPTTTIREVIGGGGGNINNINNNTPINNSSSANRKSHQQHNRTLSDIPQFDNDADSVDDSISLDCTFDHEIVDTVQYLVDSVCGGEEEEEGEEVGKEGEEEEEEDELNEAILLNNTFNGSSNDSTTIINQNKEEIKEPDEISLVGSLKTSAATAAALPRISGFNNNNGGGGGSNTLGNVGESIKRIRTGHRRQDSLQESIFSTGTHELRLFDPTELPNSTCPGDYKQPLLDETYSHMLFYAETPSMVDLGRAERLFHIIGILLKSGERIGKEIVTCMLFTNVSNFTGEKQQNNKNQKNVSQQLMEMMSSHYKHIQGEGFWEEEERNNSDNKEQQHENKTTTTTSQQQHKNPTLLETFSTILLYYFRSYYLNSPTNHVSEEDLVASWKCKISALDCFSELLRILEGIVRDAGSKEFTTFVQHAYRQTKTQKVVLTLMLAAVPTPPNQKNWRMPLTMDIAEFNNGPKQSGHFRDLIYAYHRSLLNLTSSIVILEHSLLTGMRYFNSNTAYKIPVNFSTPHITENQINYNSSQNRSTIRESRYSVVELRLFLGVILNALKRCPERHELWLQFLIGILPYLDRALATHVVHVTEQICRNLCEYFFLNNPSGECWKQSINLSTTTPTTSTTSHFLDNSSKNGINFVDYRYIPTAMEVDENIQQQWIGGRGGGGLEMTSTTTQIKYPANYIVILMESLMSILHFSMVDSSTSTPFWPPQRLNSIPTTTSSNFSQSQQQLINNLKSMAALSSTQKSMSTGGPSIQPTQNIGGGGTTATNTPSLATTTTTTTSSSFSSSNMTSMVGSAISVIPGTGLINNLFGRVFTSTDSSNSSNGKNDNLGKTSEWLEAQKEMIKRFPGVLAILSDIWTFVASSITENNKQLQQQQKHQKLENKQKQQSQQSSFDTFRALIPLLMEILNPIAKKHKNVLINSFGIMWIYRTNKHDHHHSIKNIDQCQCTFVYSSQQLYAAKLLLKLKTLSFNSIICSISETLKDCVNKTSGKTTSFYSLEVSLLELLHECVRQVTTTELRESWNSLQTLFNESTLSIMPARASFLQFMILVEFVRRVGQTIFEDRHISKTILDVCQRLTEAVNSIVGWQLESTTWLKRTLVVRQDAASQKSIPDLSPVLDQKALSSVSTTLALSASTLPSEASSMRGSTISLSGQSGIPSSNRIPSSLDIQSTFSGTTIEGGGGGGGKKQTSSSLRSSIKDHSGINKKDPSDSTQAIFLLAENLTELIDSITRNEDKDKLLPTLQAVWNNTLPYLKSKSAKNVRSFLASSQLLASMSSFNYMRPIWKKNAMELLWIILFSKWTFTLLNLG</sequence>
<dbReference type="GO" id="GO:0005802">
    <property type="term" value="C:trans-Golgi network"/>
    <property type="evidence" value="ECO:0007669"/>
    <property type="project" value="TreeGrafter"/>
</dbReference>
<feature type="domain" description="DOP1 N-terminal" evidence="5">
    <location>
        <begin position="27"/>
        <end position="323"/>
    </location>
</feature>
<feature type="compositionally biased region" description="Low complexity" evidence="4">
    <location>
        <begin position="1839"/>
        <end position="1860"/>
    </location>
</feature>
<dbReference type="InterPro" id="IPR056459">
    <property type="entry name" value="TPR_DOP1"/>
</dbReference>
<evidence type="ECO:0000256" key="1">
    <source>
        <dbReference type="ARBA" id="ARBA00022448"/>
    </source>
</evidence>
<feature type="compositionally biased region" description="Polar residues" evidence="4">
    <location>
        <begin position="1815"/>
        <end position="1832"/>
    </location>
</feature>
<feature type="region of interest" description="Disordered" evidence="4">
    <location>
        <begin position="1390"/>
        <end position="1419"/>
    </location>
</feature>
<dbReference type="Pfam" id="PF04118">
    <property type="entry name" value="Dopey_N"/>
    <property type="match status" value="1"/>
</dbReference>
<comment type="similarity">
    <text evidence="3">Belongs to the DOP1 family.</text>
</comment>
<evidence type="ECO:0000256" key="4">
    <source>
        <dbReference type="SAM" id="MobiDB-lite"/>
    </source>
</evidence>
<feature type="region of interest" description="Disordered" evidence="4">
    <location>
        <begin position="2217"/>
        <end position="2284"/>
    </location>
</feature>
<evidence type="ECO:0000313" key="8">
    <source>
        <dbReference type="Proteomes" id="UP000580250"/>
    </source>
</evidence>
<dbReference type="GO" id="GO:0015031">
    <property type="term" value="P:protein transport"/>
    <property type="evidence" value="ECO:0007669"/>
    <property type="project" value="UniProtKB-KW"/>
</dbReference>
<organism evidence="7 8">
    <name type="scientific">Meloidogyne enterolobii</name>
    <name type="common">Root-knot nematode worm</name>
    <name type="synonym">Meloidogyne mayaguensis</name>
    <dbReference type="NCBI Taxonomy" id="390850"/>
    <lineage>
        <taxon>Eukaryota</taxon>
        <taxon>Metazoa</taxon>
        <taxon>Ecdysozoa</taxon>
        <taxon>Nematoda</taxon>
        <taxon>Chromadorea</taxon>
        <taxon>Rhabditida</taxon>
        <taxon>Tylenchina</taxon>
        <taxon>Tylenchomorpha</taxon>
        <taxon>Tylenchoidea</taxon>
        <taxon>Meloidogynidae</taxon>
        <taxon>Meloidogyninae</taxon>
        <taxon>Meloidogyne</taxon>
    </lineage>
</organism>
<gene>
    <name evidence="7" type="ORF">MENT_LOCUS10102</name>
</gene>
<feature type="domain" description="DOP1-like TPR" evidence="6">
    <location>
        <begin position="1304"/>
        <end position="1669"/>
    </location>
</feature>
<feature type="region of interest" description="Disordered" evidence="4">
    <location>
        <begin position="1154"/>
        <end position="1175"/>
    </location>
</feature>
<keyword evidence="1" id="KW-0813">Transport</keyword>
<feature type="compositionally biased region" description="Low complexity" evidence="4">
    <location>
        <begin position="1409"/>
        <end position="1419"/>
    </location>
</feature>
<feature type="compositionally biased region" description="Basic and acidic residues" evidence="4">
    <location>
        <begin position="2272"/>
        <end position="2284"/>
    </location>
</feature>
<name>A0A6V7U9I2_MELEN</name>
<proteinExistence type="inferred from homology"/>
<dbReference type="GO" id="GO:0005829">
    <property type="term" value="C:cytosol"/>
    <property type="evidence" value="ECO:0007669"/>
    <property type="project" value="GOC"/>
</dbReference>
<dbReference type="OrthoDB" id="297643at2759"/>
<feature type="compositionally biased region" description="Gly residues" evidence="4">
    <location>
        <begin position="2253"/>
        <end position="2262"/>
    </location>
</feature>
<dbReference type="EMBL" id="CAJEWN010000046">
    <property type="protein sequence ID" value="CAD2150652.1"/>
    <property type="molecule type" value="Genomic_DNA"/>
</dbReference>
<evidence type="ECO:0000256" key="2">
    <source>
        <dbReference type="ARBA" id="ARBA00022927"/>
    </source>
</evidence>
<feature type="compositionally biased region" description="Acidic residues" evidence="4">
    <location>
        <begin position="1155"/>
        <end position="1175"/>
    </location>
</feature>
<dbReference type="Proteomes" id="UP000580250">
    <property type="component" value="Unassembled WGS sequence"/>
</dbReference>
<accession>A0A6V7U9I2</accession>
<feature type="compositionally biased region" description="Low complexity" evidence="4">
    <location>
        <begin position="1087"/>
        <end position="1098"/>
    </location>
</feature>
<dbReference type="Pfam" id="PF24601">
    <property type="entry name" value="TPR_DOP1"/>
    <property type="match status" value="1"/>
</dbReference>
<dbReference type="InterPro" id="IPR040314">
    <property type="entry name" value="DOP1"/>
</dbReference>
<feature type="compositionally biased region" description="Polar residues" evidence="4">
    <location>
        <begin position="2219"/>
        <end position="2252"/>
    </location>
</feature>